<dbReference type="KEGG" id="bfm:BP422_22465"/>
<accession>A0A220MM78</accession>
<dbReference type="SUPFAM" id="SSF89260">
    <property type="entry name" value="Collagen-binding domain"/>
    <property type="match status" value="1"/>
</dbReference>
<organism evidence="2 3">
    <name type="scientific">Brevibacillus formosus</name>
    <dbReference type="NCBI Taxonomy" id="54913"/>
    <lineage>
        <taxon>Bacteria</taxon>
        <taxon>Bacillati</taxon>
        <taxon>Bacillota</taxon>
        <taxon>Bacilli</taxon>
        <taxon>Bacillales</taxon>
        <taxon>Paenibacillaceae</taxon>
        <taxon>Brevibacillus</taxon>
    </lineage>
</organism>
<sequence length="154" mass="17071">MKKKLLVGISSLVLSLTVASSVFAASYWERETNQHSNNTWSQRDANGFVLGIGDVAQGYIWDIDDEDYVAFQPNTSGTRTIRLNVPSDMDLKFEIWDAARNKVLDESISNKNGVGGAESVTMYFSAQKYYILIDRVNRSGAEGNTTNGYALSIQ</sequence>
<gene>
    <name evidence="2" type="ORF">BP422_22465</name>
</gene>
<dbReference type="Gene3D" id="2.60.120.380">
    <property type="match status" value="1"/>
</dbReference>
<proteinExistence type="predicted"/>
<name>A0A220MM78_9BACL</name>
<dbReference type="AlphaFoldDB" id="A0A220MM78"/>
<dbReference type="EMBL" id="CP018145">
    <property type="protein sequence ID" value="ASJ56063.1"/>
    <property type="molecule type" value="Genomic_DNA"/>
</dbReference>
<dbReference type="Proteomes" id="UP000197781">
    <property type="component" value="Chromosome"/>
</dbReference>
<evidence type="ECO:0000313" key="3">
    <source>
        <dbReference type="Proteomes" id="UP000197781"/>
    </source>
</evidence>
<evidence type="ECO:0000313" key="2">
    <source>
        <dbReference type="EMBL" id="ASJ56063.1"/>
    </source>
</evidence>
<keyword evidence="1" id="KW-0732">Signal</keyword>
<protein>
    <recommendedName>
        <fullName evidence="4">Peptidase C-terminal archaeal/bacterial domain-containing protein</fullName>
    </recommendedName>
</protein>
<feature type="signal peptide" evidence="1">
    <location>
        <begin position="1"/>
        <end position="24"/>
    </location>
</feature>
<evidence type="ECO:0008006" key="4">
    <source>
        <dbReference type="Google" id="ProtNLM"/>
    </source>
</evidence>
<dbReference type="RefSeq" id="WP_088909670.1">
    <property type="nucleotide sequence ID" value="NZ_CP018145.1"/>
</dbReference>
<evidence type="ECO:0000256" key="1">
    <source>
        <dbReference type="SAM" id="SignalP"/>
    </source>
</evidence>
<reference evidence="2 3" key="1">
    <citation type="submission" date="2016-11" db="EMBL/GenBank/DDBJ databases">
        <authorList>
            <person name="Jaros S."/>
            <person name="Januszkiewicz K."/>
            <person name="Wedrychowicz H."/>
        </authorList>
    </citation>
    <scope>NUCLEOTIDE SEQUENCE [LARGE SCALE GENOMIC DNA]</scope>
    <source>
        <strain evidence="2 3">NF2</strain>
    </source>
</reference>
<feature type="chain" id="PRO_5012917011" description="Peptidase C-terminal archaeal/bacterial domain-containing protein" evidence="1">
    <location>
        <begin position="25"/>
        <end position="154"/>
    </location>
</feature>